<accession>A0A0F9I0U4</accession>
<dbReference type="AlphaFoldDB" id="A0A0F9I0U4"/>
<dbReference type="InterPro" id="IPR035198">
    <property type="entry name" value="SU10_MCP"/>
</dbReference>
<name>A0A0F9I0U4_9ZZZZ</name>
<proteinExistence type="predicted"/>
<sequence>VAATSLAYAAGQVLYFQMAEAVADEFREGHQAMAQTGEDYNFAYVGKVVDVVKNGAASYIAVKLLEAVTSTYPIWSSTYLDVSGNMNPEGATMPDALAYDPVEFFNYTQIFRTPLSITRTARKTRLRTGDGYQEVKREALELHSIEMEKAFLFSVRSTGLGSNGKPERSTYGLRNFIIDNNTGGVSHYPTTAGFGGVAWTAALGGIQWLYERLEQIFRYGSNEKLALIGNLALLGINELATAQGTINITPMTVSYGMRVLEWVTPFGTLFLKTHPLMSHRQALRRDMIILEPEKLKYRYIDDTFFVDDPQDRKNRNNSRDGTEEEYITEAGLEIHHAKAFGYLSGIGKAGTTST</sequence>
<gene>
    <name evidence="1" type="ORF">LCGC14_1718340</name>
</gene>
<protein>
    <recommendedName>
        <fullName evidence="2">Capsid protein</fullName>
    </recommendedName>
</protein>
<organism evidence="1">
    <name type="scientific">marine sediment metagenome</name>
    <dbReference type="NCBI Taxonomy" id="412755"/>
    <lineage>
        <taxon>unclassified sequences</taxon>
        <taxon>metagenomes</taxon>
        <taxon>ecological metagenomes</taxon>
    </lineage>
</organism>
<dbReference type="Pfam" id="PF17236">
    <property type="entry name" value="SU10_MCP"/>
    <property type="match status" value="1"/>
</dbReference>
<comment type="caution">
    <text evidence="1">The sequence shown here is derived from an EMBL/GenBank/DDBJ whole genome shotgun (WGS) entry which is preliminary data.</text>
</comment>
<reference evidence="1" key="1">
    <citation type="journal article" date="2015" name="Nature">
        <title>Complex archaea that bridge the gap between prokaryotes and eukaryotes.</title>
        <authorList>
            <person name="Spang A."/>
            <person name="Saw J.H."/>
            <person name="Jorgensen S.L."/>
            <person name="Zaremba-Niedzwiedzka K."/>
            <person name="Martijn J."/>
            <person name="Lind A.E."/>
            <person name="van Eijk R."/>
            <person name="Schleper C."/>
            <person name="Guy L."/>
            <person name="Ettema T.J."/>
        </authorList>
    </citation>
    <scope>NUCLEOTIDE SEQUENCE</scope>
</reference>
<dbReference type="EMBL" id="LAZR01015424">
    <property type="protein sequence ID" value="KKM13229.1"/>
    <property type="molecule type" value="Genomic_DNA"/>
</dbReference>
<evidence type="ECO:0000313" key="1">
    <source>
        <dbReference type="EMBL" id="KKM13229.1"/>
    </source>
</evidence>
<feature type="non-terminal residue" evidence="1">
    <location>
        <position position="1"/>
    </location>
</feature>
<evidence type="ECO:0008006" key="2">
    <source>
        <dbReference type="Google" id="ProtNLM"/>
    </source>
</evidence>